<evidence type="ECO:0000313" key="3">
    <source>
        <dbReference type="Proteomes" id="UP000535276"/>
    </source>
</evidence>
<dbReference type="Proteomes" id="UP000535276">
    <property type="component" value="Unassembled WGS sequence"/>
</dbReference>
<proteinExistence type="predicted"/>
<dbReference type="EMBL" id="JACBZV010000002">
    <property type="protein sequence ID" value="NYJ10384.1"/>
    <property type="molecule type" value="Genomic_DNA"/>
</dbReference>
<reference evidence="2 3" key="1">
    <citation type="submission" date="2020-07" db="EMBL/GenBank/DDBJ databases">
        <title>Genomic Encyclopedia of Type Strains, Phase IV (KMG-V): Genome sequencing to study the core and pangenomes of soil and plant-associated prokaryotes.</title>
        <authorList>
            <person name="Whitman W."/>
        </authorList>
    </citation>
    <scope>NUCLEOTIDE SEQUENCE [LARGE SCALE GENOMIC DNA]</scope>
    <source>
        <strain evidence="2 3">SEMIA 4052</strain>
    </source>
</reference>
<evidence type="ECO:0000313" key="2">
    <source>
        <dbReference type="EMBL" id="NYJ10384.1"/>
    </source>
</evidence>
<feature type="compositionally biased region" description="Low complexity" evidence="1">
    <location>
        <begin position="1"/>
        <end position="15"/>
    </location>
</feature>
<organism evidence="2 3">
    <name type="scientific">Rhizobium leguminosarum</name>
    <dbReference type="NCBI Taxonomy" id="384"/>
    <lineage>
        <taxon>Bacteria</taxon>
        <taxon>Pseudomonadati</taxon>
        <taxon>Pseudomonadota</taxon>
        <taxon>Alphaproteobacteria</taxon>
        <taxon>Hyphomicrobiales</taxon>
        <taxon>Rhizobiaceae</taxon>
        <taxon>Rhizobium/Agrobacterium group</taxon>
        <taxon>Rhizobium</taxon>
    </lineage>
</organism>
<dbReference type="RefSeq" id="WP_157179784.1">
    <property type="nucleotide sequence ID" value="NZ_JACBZV010000002.1"/>
</dbReference>
<name>A0A7Z0IXC8_RHILE</name>
<comment type="caution">
    <text evidence="2">The sequence shown here is derived from an EMBL/GenBank/DDBJ whole genome shotgun (WGS) entry which is preliminary data.</text>
</comment>
<protein>
    <submittedName>
        <fullName evidence="2">Uncharacterized protein</fullName>
    </submittedName>
</protein>
<sequence length="103" mass="11158">MSKSQSSKSFSSAGSPLLAEFERKKTPPEFTSRDGSILECKDLATSVSVKALMPRLSAPVAVDRCALELAISVPILKAADNRLNQQEIFRKSALDYILGINAM</sequence>
<accession>A0A7Z0IXC8</accession>
<evidence type="ECO:0000256" key="1">
    <source>
        <dbReference type="SAM" id="MobiDB-lite"/>
    </source>
</evidence>
<gene>
    <name evidence="2" type="ORF">GGI64_001431</name>
</gene>
<dbReference type="AlphaFoldDB" id="A0A7Z0IXC8"/>
<feature type="region of interest" description="Disordered" evidence="1">
    <location>
        <begin position="1"/>
        <end position="33"/>
    </location>
</feature>